<name>A0A2Z6RX86_9GLOM</name>
<evidence type="ECO:0000313" key="4">
    <source>
        <dbReference type="Proteomes" id="UP000247702"/>
    </source>
</evidence>
<dbReference type="AlphaFoldDB" id="A0A2Z6RX86"/>
<dbReference type="EMBL" id="BLAL01000075">
    <property type="protein sequence ID" value="GES83939.1"/>
    <property type="molecule type" value="Genomic_DNA"/>
</dbReference>
<dbReference type="Proteomes" id="UP000247702">
    <property type="component" value="Unassembled WGS sequence"/>
</dbReference>
<feature type="transmembrane region" description="Helical" evidence="1">
    <location>
        <begin position="88"/>
        <end position="111"/>
    </location>
</feature>
<dbReference type="EMBL" id="BEXD01004143">
    <property type="protein sequence ID" value="GBC07414.1"/>
    <property type="molecule type" value="Genomic_DNA"/>
</dbReference>
<reference evidence="2 4" key="1">
    <citation type="submission" date="2017-11" db="EMBL/GenBank/DDBJ databases">
        <title>The genome of Rhizophagus clarus HR1 reveals common genetic basis of auxotrophy among arbuscular mycorrhizal fungi.</title>
        <authorList>
            <person name="Kobayashi Y."/>
        </authorList>
    </citation>
    <scope>NUCLEOTIDE SEQUENCE [LARGE SCALE GENOMIC DNA]</scope>
    <source>
        <strain evidence="2 4">HR1</strain>
    </source>
</reference>
<comment type="caution">
    <text evidence="2">The sequence shown here is derived from an EMBL/GenBank/DDBJ whole genome shotgun (WGS) entry which is preliminary data.</text>
</comment>
<sequence>MGRKQGSYDFTNSPPSVKLSDVTLVFKDNGRFRMKMQLKLMNKNLVEKIYIDLSNFSELRIRMKTRKWKYIEDNQYFKKIDYYSRGNLTIISMLKILLHVISCYIPCLYSLNKTPLD</sequence>
<reference evidence="3" key="2">
    <citation type="submission" date="2019-10" db="EMBL/GenBank/DDBJ databases">
        <title>Conservation and host-specific expression of non-tandemly repeated heterogenous ribosome RNA gene in arbuscular mycorrhizal fungi.</title>
        <authorList>
            <person name="Maeda T."/>
            <person name="Kobayashi Y."/>
            <person name="Nakagawa T."/>
            <person name="Ezawa T."/>
            <person name="Yamaguchi K."/>
            <person name="Bino T."/>
            <person name="Nishimoto Y."/>
            <person name="Shigenobu S."/>
            <person name="Kawaguchi M."/>
        </authorList>
    </citation>
    <scope>NUCLEOTIDE SEQUENCE</scope>
    <source>
        <strain evidence="3">HR1</strain>
    </source>
</reference>
<organism evidence="2 4">
    <name type="scientific">Rhizophagus clarus</name>
    <dbReference type="NCBI Taxonomy" id="94130"/>
    <lineage>
        <taxon>Eukaryota</taxon>
        <taxon>Fungi</taxon>
        <taxon>Fungi incertae sedis</taxon>
        <taxon>Mucoromycota</taxon>
        <taxon>Glomeromycotina</taxon>
        <taxon>Glomeromycetes</taxon>
        <taxon>Glomerales</taxon>
        <taxon>Glomeraceae</taxon>
        <taxon>Rhizophagus</taxon>
    </lineage>
</organism>
<keyword evidence="1" id="KW-0812">Transmembrane</keyword>
<accession>A0A2Z6RX86</accession>
<keyword evidence="1" id="KW-1133">Transmembrane helix</keyword>
<protein>
    <submittedName>
        <fullName evidence="2">Uncharacterized protein</fullName>
    </submittedName>
</protein>
<evidence type="ECO:0000256" key="1">
    <source>
        <dbReference type="SAM" id="Phobius"/>
    </source>
</evidence>
<proteinExistence type="predicted"/>
<evidence type="ECO:0000313" key="3">
    <source>
        <dbReference type="EMBL" id="GES83939.1"/>
    </source>
</evidence>
<evidence type="ECO:0000313" key="2">
    <source>
        <dbReference type="EMBL" id="GBC07414.1"/>
    </source>
</evidence>
<gene>
    <name evidence="3" type="ORF">RCL2_001108000</name>
    <name evidence="2" type="ORF">RclHR1_07450002</name>
</gene>
<keyword evidence="1" id="KW-0472">Membrane</keyword>
<keyword evidence="4" id="KW-1185">Reference proteome</keyword>
<dbReference type="Proteomes" id="UP000615446">
    <property type="component" value="Unassembled WGS sequence"/>
</dbReference>